<protein>
    <submittedName>
        <fullName evidence="2">Uncharacterized protein</fullName>
    </submittedName>
</protein>
<gene>
    <name evidence="2" type="ORF">H920_11261</name>
</gene>
<keyword evidence="3" id="KW-1185">Reference proteome</keyword>
<feature type="region of interest" description="Disordered" evidence="1">
    <location>
        <begin position="183"/>
        <end position="257"/>
    </location>
</feature>
<feature type="compositionally biased region" description="Polar residues" evidence="1">
    <location>
        <begin position="205"/>
        <end position="234"/>
    </location>
</feature>
<proteinExistence type="predicted"/>
<dbReference type="AlphaFoldDB" id="A0A091D5I5"/>
<reference evidence="2 3" key="1">
    <citation type="submission" date="2013-11" db="EMBL/GenBank/DDBJ databases">
        <title>The Damaraland mole rat (Fukomys damarensis) genome and evolution of African mole rats.</title>
        <authorList>
            <person name="Gladyshev V.N."/>
            <person name="Fang X."/>
        </authorList>
    </citation>
    <scope>NUCLEOTIDE SEQUENCE [LARGE SCALE GENOMIC DNA]</scope>
    <source>
        <tissue evidence="2">Liver</tissue>
    </source>
</reference>
<dbReference type="Proteomes" id="UP000028990">
    <property type="component" value="Unassembled WGS sequence"/>
</dbReference>
<feature type="compositionally biased region" description="Polar residues" evidence="1">
    <location>
        <begin position="183"/>
        <end position="197"/>
    </location>
</feature>
<sequence>MTVGVERAVSEWLLVLNALIGTECPCDGYSAEFTDAPDRPGEELVQSEWGMFRQCGYGTLGSEKSVPRVGVERGSEPLLLCLASTFPGWQASGKSAHHYCIVDAVDFALDEAYERFNWHFGKKGQECTFTVYFHSSHITDTLEWRHPALDHSEFSLQAQQQHVAKRELSQRLSSEVSTLHSKQQLCLQPQKGQSTSPCGHPVIRPQTSQIRSENQRTQAVPASTPTSKQAVTSRDNQHRPAAAGSSRDKKQAESTDSAQQQVVVAGVAEISIGQCQLMVGGITWH</sequence>
<name>A0A091D5I5_FUKDA</name>
<evidence type="ECO:0000313" key="3">
    <source>
        <dbReference type="Proteomes" id="UP000028990"/>
    </source>
</evidence>
<organism evidence="2 3">
    <name type="scientific">Fukomys damarensis</name>
    <name type="common">Damaraland mole rat</name>
    <name type="synonym">Cryptomys damarensis</name>
    <dbReference type="NCBI Taxonomy" id="885580"/>
    <lineage>
        <taxon>Eukaryota</taxon>
        <taxon>Metazoa</taxon>
        <taxon>Chordata</taxon>
        <taxon>Craniata</taxon>
        <taxon>Vertebrata</taxon>
        <taxon>Euteleostomi</taxon>
        <taxon>Mammalia</taxon>
        <taxon>Eutheria</taxon>
        <taxon>Euarchontoglires</taxon>
        <taxon>Glires</taxon>
        <taxon>Rodentia</taxon>
        <taxon>Hystricomorpha</taxon>
        <taxon>Bathyergidae</taxon>
        <taxon>Fukomys</taxon>
    </lineage>
</organism>
<evidence type="ECO:0000256" key="1">
    <source>
        <dbReference type="SAM" id="MobiDB-lite"/>
    </source>
</evidence>
<dbReference type="EMBL" id="KN122926">
    <property type="protein sequence ID" value="KFO27369.1"/>
    <property type="molecule type" value="Genomic_DNA"/>
</dbReference>
<accession>A0A091D5I5</accession>
<evidence type="ECO:0000313" key="2">
    <source>
        <dbReference type="EMBL" id="KFO27369.1"/>
    </source>
</evidence>